<dbReference type="OrthoDB" id="9798760at2"/>
<feature type="domain" description="YbaK/aminoacyl-tRNA synthetase-associated" evidence="1">
    <location>
        <begin position="24"/>
        <end position="140"/>
    </location>
</feature>
<dbReference type="SUPFAM" id="SSF55826">
    <property type="entry name" value="YbaK/ProRS associated domain"/>
    <property type="match status" value="1"/>
</dbReference>
<dbReference type="Pfam" id="PF04073">
    <property type="entry name" value="tRNA_edit"/>
    <property type="match status" value="1"/>
</dbReference>
<evidence type="ECO:0000313" key="3">
    <source>
        <dbReference type="Proteomes" id="UP000219167"/>
    </source>
</evidence>
<dbReference type="PANTHER" id="PTHR30411:SF1">
    <property type="entry name" value="CYTOPLASMIC PROTEIN"/>
    <property type="match status" value="1"/>
</dbReference>
<sequence length="152" mass="16123">MTLESVRTFFAAHAPDIEILQTEESSATVTLAAAAHGVAPEQIAKTICLRVGEEPMLIVASGTARLDNRKFKDRFGGKARMLDAEQVVAVTSHPVGGVCPFGLPSDIPVYCDVSLKAFEEIVPAAGATNAAVRIPTERMVELVGGTWVDVCQ</sequence>
<name>A0A285U4T1_9HYPH</name>
<protein>
    <submittedName>
        <fullName evidence="2">Prolyl-tRNA editing enzyme YbaK/EbsC (Cys-tRNA(Pro) deacylase)</fullName>
    </submittedName>
</protein>
<dbReference type="Proteomes" id="UP000219167">
    <property type="component" value="Unassembled WGS sequence"/>
</dbReference>
<evidence type="ECO:0000313" key="2">
    <source>
        <dbReference type="EMBL" id="SOC35281.1"/>
    </source>
</evidence>
<dbReference type="AlphaFoldDB" id="A0A285U4T1"/>
<dbReference type="EMBL" id="OBQD01000001">
    <property type="protein sequence ID" value="SOC35281.1"/>
    <property type="molecule type" value="Genomic_DNA"/>
</dbReference>
<accession>A0A285U4T1</accession>
<dbReference type="GO" id="GO:0002161">
    <property type="term" value="F:aminoacyl-tRNA deacylase activity"/>
    <property type="evidence" value="ECO:0007669"/>
    <property type="project" value="InterPro"/>
</dbReference>
<dbReference type="InterPro" id="IPR007214">
    <property type="entry name" value="YbaK/aa-tRNA-synth-assoc-dom"/>
</dbReference>
<dbReference type="InterPro" id="IPR036754">
    <property type="entry name" value="YbaK/aa-tRNA-synt-asso_dom_sf"/>
</dbReference>
<dbReference type="PANTHER" id="PTHR30411">
    <property type="entry name" value="CYTOPLASMIC PROTEIN"/>
    <property type="match status" value="1"/>
</dbReference>
<dbReference type="Gene3D" id="3.90.960.10">
    <property type="entry name" value="YbaK/aminoacyl-tRNA synthetase-associated domain"/>
    <property type="match status" value="1"/>
</dbReference>
<evidence type="ECO:0000259" key="1">
    <source>
        <dbReference type="Pfam" id="PF04073"/>
    </source>
</evidence>
<organism evidence="2 3">
    <name type="scientific">Rhizobium subbaraonis</name>
    <dbReference type="NCBI Taxonomy" id="908946"/>
    <lineage>
        <taxon>Bacteria</taxon>
        <taxon>Pseudomonadati</taxon>
        <taxon>Pseudomonadota</taxon>
        <taxon>Alphaproteobacteria</taxon>
        <taxon>Hyphomicrobiales</taxon>
        <taxon>Rhizobiaceae</taxon>
        <taxon>Rhizobium/Agrobacterium group</taxon>
        <taxon>Rhizobium</taxon>
    </lineage>
</organism>
<keyword evidence="3" id="KW-1185">Reference proteome</keyword>
<dbReference type="CDD" id="cd04333">
    <property type="entry name" value="ProX_deacylase"/>
    <property type="match status" value="1"/>
</dbReference>
<reference evidence="2 3" key="1">
    <citation type="submission" date="2017-08" db="EMBL/GenBank/DDBJ databases">
        <authorList>
            <person name="de Groot N.N."/>
        </authorList>
    </citation>
    <scope>NUCLEOTIDE SEQUENCE [LARGE SCALE GENOMIC DNA]</scope>
    <source>
        <strain evidence="2 3">JC85</strain>
    </source>
</reference>
<gene>
    <name evidence="2" type="ORF">SAMN05892877_101276</name>
</gene>
<proteinExistence type="predicted"/>
<dbReference type="RefSeq" id="WP_097135692.1">
    <property type="nucleotide sequence ID" value="NZ_OBQD01000001.1"/>
</dbReference>